<evidence type="ECO:0000259" key="1">
    <source>
        <dbReference type="Pfam" id="PF12134"/>
    </source>
</evidence>
<proteinExistence type="predicted"/>
<dbReference type="InterPro" id="IPR027652">
    <property type="entry name" value="PRP8"/>
</dbReference>
<accession>A0A0M3KGF5</accession>
<dbReference type="InterPro" id="IPR043173">
    <property type="entry name" value="Prp8_domainIV_fingers"/>
</dbReference>
<feature type="domain" description="PRP8" evidence="1">
    <location>
        <begin position="1"/>
        <end position="82"/>
    </location>
</feature>
<dbReference type="InterPro" id="IPR021983">
    <property type="entry name" value="PRP8_domainIV"/>
</dbReference>
<dbReference type="GO" id="GO:0071013">
    <property type="term" value="C:catalytic step 2 spliceosome"/>
    <property type="evidence" value="ECO:0007669"/>
    <property type="project" value="TreeGrafter"/>
</dbReference>
<evidence type="ECO:0000313" key="2">
    <source>
        <dbReference type="WBParaSite" id="ASIM_0002006801-mRNA-1"/>
    </source>
</evidence>
<dbReference type="GO" id="GO:0097157">
    <property type="term" value="F:pre-mRNA intronic binding"/>
    <property type="evidence" value="ECO:0007669"/>
    <property type="project" value="TreeGrafter"/>
</dbReference>
<organism evidence="2">
    <name type="scientific">Anisakis simplex</name>
    <name type="common">Herring worm</name>
    <dbReference type="NCBI Taxonomy" id="6269"/>
    <lineage>
        <taxon>Eukaryota</taxon>
        <taxon>Metazoa</taxon>
        <taxon>Ecdysozoa</taxon>
        <taxon>Nematoda</taxon>
        <taxon>Chromadorea</taxon>
        <taxon>Rhabditida</taxon>
        <taxon>Spirurina</taxon>
        <taxon>Ascaridomorpha</taxon>
        <taxon>Ascaridoidea</taxon>
        <taxon>Anisakidae</taxon>
        <taxon>Anisakis</taxon>
        <taxon>Anisakis simplex complex</taxon>
    </lineage>
</organism>
<dbReference type="Pfam" id="PF12134">
    <property type="entry name" value="PRP8_domainIV"/>
    <property type="match status" value="1"/>
</dbReference>
<name>A0A0M3KGF5_ANISI</name>
<reference evidence="2" key="1">
    <citation type="submission" date="2017-02" db="UniProtKB">
        <authorList>
            <consortium name="WormBaseParasite"/>
        </authorList>
    </citation>
    <scope>IDENTIFICATION</scope>
</reference>
<dbReference type="Gene3D" id="3.40.140.10">
    <property type="entry name" value="Cytidine Deaminase, domain 2"/>
    <property type="match status" value="1"/>
</dbReference>
<dbReference type="AlphaFoldDB" id="A0A0M3KGF5"/>
<dbReference type="PANTHER" id="PTHR11140:SF0">
    <property type="entry name" value="PRE-MRNA-PROCESSING-SPLICING FACTOR 8"/>
    <property type="match status" value="1"/>
</dbReference>
<dbReference type="GO" id="GO:0030620">
    <property type="term" value="F:U2 snRNA binding"/>
    <property type="evidence" value="ECO:0007669"/>
    <property type="project" value="TreeGrafter"/>
</dbReference>
<dbReference type="SUPFAM" id="SSF53098">
    <property type="entry name" value="Ribonuclease H-like"/>
    <property type="match status" value="1"/>
</dbReference>
<dbReference type="InterPro" id="IPR012337">
    <property type="entry name" value="RNaseH-like_sf"/>
</dbReference>
<dbReference type="PANTHER" id="PTHR11140">
    <property type="entry name" value="PRE-MRNA SPLICING FACTOR PRP8"/>
    <property type="match status" value="1"/>
</dbReference>
<dbReference type="Gene3D" id="1.20.80.40">
    <property type="match status" value="1"/>
</dbReference>
<dbReference type="GO" id="GO:0017070">
    <property type="term" value="F:U6 snRNA binding"/>
    <property type="evidence" value="ECO:0007669"/>
    <property type="project" value="TreeGrafter"/>
</dbReference>
<dbReference type="GO" id="GO:0005682">
    <property type="term" value="C:U5 snRNP"/>
    <property type="evidence" value="ECO:0007669"/>
    <property type="project" value="TreeGrafter"/>
</dbReference>
<dbReference type="FunFam" id="1.20.80.40:FF:000001">
    <property type="entry name" value="Pre-mRNA-processing-splicing factor 8"/>
    <property type="match status" value="1"/>
</dbReference>
<dbReference type="FunFam" id="3.40.140.10:FF:000160">
    <property type="entry name" value="Pre-mRNA-processing-splicing factor 8A"/>
    <property type="match status" value="1"/>
</dbReference>
<dbReference type="GO" id="GO:0030623">
    <property type="term" value="F:U5 snRNA binding"/>
    <property type="evidence" value="ECO:0007669"/>
    <property type="project" value="TreeGrafter"/>
</dbReference>
<dbReference type="GO" id="GO:0030619">
    <property type="term" value="F:U1 snRNA binding"/>
    <property type="evidence" value="ECO:0007669"/>
    <property type="project" value="TreeGrafter"/>
</dbReference>
<dbReference type="WBParaSite" id="ASIM_0002006801-mRNA-1">
    <property type="protein sequence ID" value="ASIM_0002006801-mRNA-1"/>
    <property type="gene ID" value="ASIM_0002006801"/>
</dbReference>
<sequence length="228" mass="25857">LKATEPQMVLFNLYDDWLKTISSYTAFSRVILIMRGMHINPDKTKVILKPDKTTITEPHHIWPSLGDEEWIKVELALKDMILADYGKKNNVNVASLTQSEVRDIILGMEISAPSAQRQQIAEIEKQTKEQSQVTATTTRTVNKHGDEIISATTSNYEVTATTTRTVNKHGDEIISATTSNYESQTFASRTEWRVRAISSTNLHLRTQHIYVNSDDVKDTGYTYILPKN</sequence>
<dbReference type="GO" id="GO:0000244">
    <property type="term" value="P:spliceosomal tri-snRNP complex assembly"/>
    <property type="evidence" value="ECO:0007669"/>
    <property type="project" value="TreeGrafter"/>
</dbReference>
<protein>
    <submittedName>
        <fullName evidence="2">Pre-mRNA-processing-splicing factor 8 (inferred by orthology to a human protein)</fullName>
    </submittedName>
</protein>